<keyword evidence="1" id="KW-1133">Transmembrane helix</keyword>
<name>A0A7Z0ECL7_9MICO</name>
<evidence type="ECO:0000256" key="1">
    <source>
        <dbReference type="SAM" id="Phobius"/>
    </source>
</evidence>
<protein>
    <submittedName>
        <fullName evidence="2">Putative membrane protein</fullName>
    </submittedName>
</protein>
<gene>
    <name evidence="2" type="ORF">HNR05_001003</name>
</gene>
<dbReference type="RefSeq" id="WP_179578012.1">
    <property type="nucleotide sequence ID" value="NZ_JACCFM010000001.1"/>
</dbReference>
<comment type="caution">
    <text evidence="2">The sequence shown here is derived from an EMBL/GenBank/DDBJ whole genome shotgun (WGS) entry which is preliminary data.</text>
</comment>
<sequence>MTHVQPTATIWFKNKRVWRTVFSAIVTGAVVVPQLLAIVNQAWPSDALTAVLAQFLVLQGVITRVMANETVNRWLSIIGLGSAPREVLNGPSV</sequence>
<accession>A0A7Z0ECL7</accession>
<keyword evidence="1" id="KW-0472">Membrane</keyword>
<keyword evidence="3" id="KW-1185">Reference proteome</keyword>
<proteinExistence type="predicted"/>
<dbReference type="EMBL" id="JACCFM010000001">
    <property type="protein sequence ID" value="NYJ19212.1"/>
    <property type="molecule type" value="Genomic_DNA"/>
</dbReference>
<reference evidence="2 3" key="1">
    <citation type="submission" date="2020-07" db="EMBL/GenBank/DDBJ databases">
        <title>Sequencing the genomes of 1000 actinobacteria strains.</title>
        <authorList>
            <person name="Klenk H.-P."/>
        </authorList>
    </citation>
    <scope>NUCLEOTIDE SEQUENCE [LARGE SCALE GENOMIC DNA]</scope>
    <source>
        <strain evidence="2 3">LI1</strain>
    </source>
</reference>
<evidence type="ECO:0000313" key="2">
    <source>
        <dbReference type="EMBL" id="NYJ19212.1"/>
    </source>
</evidence>
<evidence type="ECO:0000313" key="3">
    <source>
        <dbReference type="Proteomes" id="UP000537260"/>
    </source>
</evidence>
<dbReference type="Proteomes" id="UP000537260">
    <property type="component" value="Unassembled WGS sequence"/>
</dbReference>
<dbReference type="AlphaFoldDB" id="A0A7Z0ECL7"/>
<keyword evidence="1" id="KW-0812">Transmembrane</keyword>
<feature type="transmembrane region" description="Helical" evidence="1">
    <location>
        <begin position="21"/>
        <end position="41"/>
    </location>
</feature>
<organism evidence="2 3">
    <name type="scientific">Glaciibacter psychrotolerans</name>
    <dbReference type="NCBI Taxonomy" id="670054"/>
    <lineage>
        <taxon>Bacteria</taxon>
        <taxon>Bacillati</taxon>
        <taxon>Actinomycetota</taxon>
        <taxon>Actinomycetes</taxon>
        <taxon>Micrococcales</taxon>
        <taxon>Microbacteriaceae</taxon>
        <taxon>Glaciibacter</taxon>
    </lineage>
</organism>